<accession>A0A0S4QIF1</accession>
<keyword evidence="4" id="KW-1185">Reference proteome</keyword>
<reference evidence="4" key="1">
    <citation type="submission" date="2015-11" db="EMBL/GenBank/DDBJ databases">
        <authorList>
            <person name="Varghese N."/>
        </authorList>
    </citation>
    <scope>NUCLEOTIDE SEQUENCE [LARGE SCALE GENOMIC DNA]</scope>
    <source>
        <strain evidence="4">DSM 45899</strain>
    </source>
</reference>
<sequence length="117" mass="11291">MVIAVLALLGLGSGAGGWAGGHPPGGSVGAAAESALATVPPLQGGLPFPHLDRGAHLASSSPSWAGGHEVGLTATLVPLVLGAVFLGWRGSRCAARPLRPVGPGGARAPPARDGCPV</sequence>
<protein>
    <submittedName>
        <fullName evidence="3">Uncharacterized protein</fullName>
    </submittedName>
</protein>
<feature type="transmembrane region" description="Helical" evidence="2">
    <location>
        <begin position="70"/>
        <end position="88"/>
    </location>
</feature>
<dbReference type="EMBL" id="FAOZ01000003">
    <property type="protein sequence ID" value="CUU54556.1"/>
    <property type="molecule type" value="Genomic_DNA"/>
</dbReference>
<name>A0A0S4QIF1_9ACTN</name>
<evidence type="ECO:0000313" key="3">
    <source>
        <dbReference type="EMBL" id="CUU54556.1"/>
    </source>
</evidence>
<dbReference type="AlphaFoldDB" id="A0A0S4QIF1"/>
<evidence type="ECO:0000256" key="1">
    <source>
        <dbReference type="SAM" id="MobiDB-lite"/>
    </source>
</evidence>
<feature type="region of interest" description="Disordered" evidence="1">
    <location>
        <begin position="97"/>
        <end position="117"/>
    </location>
</feature>
<keyword evidence="2" id="KW-0472">Membrane</keyword>
<keyword evidence="2" id="KW-0812">Transmembrane</keyword>
<gene>
    <name evidence="3" type="ORF">Ga0074812_10346</name>
</gene>
<keyword evidence="2" id="KW-1133">Transmembrane helix</keyword>
<organism evidence="3 4">
    <name type="scientific">Parafrankia irregularis</name>
    <dbReference type="NCBI Taxonomy" id="795642"/>
    <lineage>
        <taxon>Bacteria</taxon>
        <taxon>Bacillati</taxon>
        <taxon>Actinomycetota</taxon>
        <taxon>Actinomycetes</taxon>
        <taxon>Frankiales</taxon>
        <taxon>Frankiaceae</taxon>
        <taxon>Parafrankia</taxon>
    </lineage>
</organism>
<dbReference type="Proteomes" id="UP000198802">
    <property type="component" value="Unassembled WGS sequence"/>
</dbReference>
<proteinExistence type="predicted"/>
<evidence type="ECO:0000313" key="4">
    <source>
        <dbReference type="Proteomes" id="UP000198802"/>
    </source>
</evidence>
<evidence type="ECO:0000256" key="2">
    <source>
        <dbReference type="SAM" id="Phobius"/>
    </source>
</evidence>